<reference evidence="6" key="1">
    <citation type="journal article" date="2021" name="bioRxiv">
        <title>Whole Genome Assembly and Annotation of Northern Wild Rice, Zizania palustris L., Supports a Whole Genome Duplication in the Zizania Genus.</title>
        <authorList>
            <person name="Haas M."/>
            <person name="Kono T."/>
            <person name="Macchietto M."/>
            <person name="Millas R."/>
            <person name="McGilp L."/>
            <person name="Shao M."/>
            <person name="Duquette J."/>
            <person name="Hirsch C.N."/>
            <person name="Kimball J."/>
        </authorList>
    </citation>
    <scope>NUCLEOTIDE SEQUENCE</scope>
    <source>
        <tissue evidence="6">Fresh leaf tissue</tissue>
    </source>
</reference>
<feature type="compositionally biased region" description="Low complexity" evidence="1">
    <location>
        <begin position="467"/>
        <end position="476"/>
    </location>
</feature>
<dbReference type="Pfam" id="PF14676">
    <property type="entry name" value="FANCI_S2"/>
    <property type="match status" value="1"/>
</dbReference>
<feature type="region of interest" description="Disordered" evidence="1">
    <location>
        <begin position="458"/>
        <end position="477"/>
    </location>
</feature>
<proteinExistence type="predicted"/>
<feature type="domain" description="FANCI solenoid 1" evidence="2">
    <location>
        <begin position="88"/>
        <end position="190"/>
    </location>
</feature>
<name>A0A8J5WYC0_ZIZPA</name>
<dbReference type="Proteomes" id="UP000729402">
    <property type="component" value="Unassembled WGS sequence"/>
</dbReference>
<dbReference type="PANTHER" id="PTHR21818:SF0">
    <property type="entry name" value="FANCONI ANEMIA GROUP I PROTEIN"/>
    <property type="match status" value="1"/>
</dbReference>
<evidence type="ECO:0000256" key="1">
    <source>
        <dbReference type="SAM" id="MobiDB-lite"/>
    </source>
</evidence>
<dbReference type="EMBL" id="JAAALK010000079">
    <property type="protein sequence ID" value="KAG8097309.1"/>
    <property type="molecule type" value="Genomic_DNA"/>
</dbReference>
<dbReference type="Pfam" id="PF14680">
    <property type="entry name" value="FANCI_HD2"/>
    <property type="match status" value="1"/>
</dbReference>
<evidence type="ECO:0000313" key="6">
    <source>
        <dbReference type="EMBL" id="KAG8097309.1"/>
    </source>
</evidence>
<feature type="domain" description="FANCI solenoid 2" evidence="3">
    <location>
        <begin position="292"/>
        <end position="447"/>
    </location>
</feature>
<dbReference type="InterPro" id="IPR029308">
    <property type="entry name" value="FANCI_S1"/>
</dbReference>
<dbReference type="InterPro" id="IPR029310">
    <property type="entry name" value="FANCI_HD1"/>
</dbReference>
<dbReference type="GO" id="GO:0070182">
    <property type="term" value="F:DNA polymerase binding"/>
    <property type="evidence" value="ECO:0007669"/>
    <property type="project" value="TreeGrafter"/>
</dbReference>
<organism evidence="6 7">
    <name type="scientific">Zizania palustris</name>
    <name type="common">Northern wild rice</name>
    <dbReference type="NCBI Taxonomy" id="103762"/>
    <lineage>
        <taxon>Eukaryota</taxon>
        <taxon>Viridiplantae</taxon>
        <taxon>Streptophyta</taxon>
        <taxon>Embryophyta</taxon>
        <taxon>Tracheophyta</taxon>
        <taxon>Spermatophyta</taxon>
        <taxon>Magnoliopsida</taxon>
        <taxon>Liliopsida</taxon>
        <taxon>Poales</taxon>
        <taxon>Poaceae</taxon>
        <taxon>BOP clade</taxon>
        <taxon>Oryzoideae</taxon>
        <taxon>Oryzeae</taxon>
        <taxon>Zizaniinae</taxon>
        <taxon>Zizania</taxon>
    </lineage>
</organism>
<evidence type="ECO:0000259" key="5">
    <source>
        <dbReference type="Pfam" id="PF14680"/>
    </source>
</evidence>
<protein>
    <submittedName>
        <fullName evidence="6">Uncharacterized protein</fullName>
    </submittedName>
</protein>
<dbReference type="Pfam" id="PF14675">
    <property type="entry name" value="FANCI_S1"/>
    <property type="match status" value="1"/>
</dbReference>
<dbReference type="EMBL" id="JAAALK010000079">
    <property type="protein sequence ID" value="KAG8097307.1"/>
    <property type="molecule type" value="Genomic_DNA"/>
</dbReference>
<evidence type="ECO:0000259" key="3">
    <source>
        <dbReference type="Pfam" id="PF14676"/>
    </source>
</evidence>
<evidence type="ECO:0000259" key="2">
    <source>
        <dbReference type="Pfam" id="PF14675"/>
    </source>
</evidence>
<evidence type="ECO:0000259" key="4">
    <source>
        <dbReference type="Pfam" id="PF14679"/>
    </source>
</evidence>
<dbReference type="GO" id="GO:0006281">
    <property type="term" value="P:DNA repair"/>
    <property type="evidence" value="ECO:0007669"/>
    <property type="project" value="InterPro"/>
</dbReference>
<feature type="domain" description="FANCI helical" evidence="5">
    <location>
        <begin position="465"/>
        <end position="701"/>
    </location>
</feature>
<dbReference type="InterPro" id="IPR029312">
    <property type="entry name" value="FANCI_HD2"/>
</dbReference>
<dbReference type="Pfam" id="PF14679">
    <property type="entry name" value="FANCI_HD1"/>
    <property type="match status" value="1"/>
</dbReference>
<reference evidence="6" key="2">
    <citation type="submission" date="2021-02" db="EMBL/GenBank/DDBJ databases">
        <authorList>
            <person name="Kimball J.A."/>
            <person name="Haas M.W."/>
            <person name="Macchietto M."/>
            <person name="Kono T."/>
            <person name="Duquette J."/>
            <person name="Shao M."/>
        </authorList>
    </citation>
    <scope>NUCLEOTIDE SEQUENCE</scope>
    <source>
        <tissue evidence="6">Fresh leaf tissue</tissue>
    </source>
</reference>
<dbReference type="InterPro" id="IPR026171">
    <property type="entry name" value="FANCI"/>
</dbReference>
<evidence type="ECO:0000313" key="7">
    <source>
        <dbReference type="Proteomes" id="UP000729402"/>
    </source>
</evidence>
<gene>
    <name evidence="6" type="ORF">GUJ93_ZPchr0013g34681</name>
</gene>
<dbReference type="PANTHER" id="PTHR21818">
    <property type="entry name" value="BC025462 PROTEIN"/>
    <property type="match status" value="1"/>
</dbReference>
<dbReference type="AlphaFoldDB" id="A0A8J5WYC0"/>
<dbReference type="OrthoDB" id="195089at2759"/>
<accession>A0A8J5WYC0</accession>
<keyword evidence="7" id="KW-1185">Reference proteome</keyword>
<feature type="domain" description="FANCI helical" evidence="4">
    <location>
        <begin position="198"/>
        <end position="278"/>
    </location>
</feature>
<feature type="region of interest" description="Disordered" evidence="1">
    <location>
        <begin position="1"/>
        <end position="25"/>
    </location>
</feature>
<sequence>MSESAVDFGATSSQQPPPPTAESVLGLASRDPSVAVPLLPALSPDDLDGLLSSLSAASTPNHLSLLPVVLSLSPSPTAVSAVFSSLLSAPSWPSATLLAVASLLRDLPVAYRSRVPAFLAKIISLLPSADAQDLPALAYQLLLLASKPLHPRAVLAGLLRFFGGYRGARLRAPPSIARQVEGTVLMHVAFTVKQDPALAREVLAAVKADAAGTLSGFAVAVLLSVARVRRFNEGAVGVLRDAVITSRRDYQISRRCKWLPDCLKEECARAAMCVEKALLKAVGEIICGREHVVPSIVQVGFLLLEASDSDRKEGFGSDEGVMSTEEVGVNMLKSLFEIHEMTRTEIIEQCKFRILSAKPTQSVPVIRLLGCLIRCHPFPMLEYIAHLKELLDYFAFMNDKTSIGLINCILPLTKFSRDLKDYIILVVRKAMFKREDAVRIAATNAIVEVIITESKHRKNEANPFQDSSSQPSSSQQPERHLEIGGCLFQELSGLLRRCLSQQARVKEVLYRGLIQIVISDPAIAENVLDFLWPHFLNYYTESAECPLKIDSCFKVESAKVCIVEPINCLLSCVSCILQVQQNSKCERPRDAYWKCFGFAPSQDNEVGRTSSSGLFMKALSNIQEYLMKHLAEDQRGQTQEACTLSSHLDMSHCHNFAMVGIIEVFVNFAASKLEKVADEQKGMLEKEILDLTDAHSCFERKTNKNREKIARRTGNYSDSTEKQMNGPKEYYNGTLQKLNEKTGKIMDSSLYELVTMCVKQCNADSNEKSSQRPSQPKLNQCSCLLSFVLKACLDMFKSFAAKGGGVTSGNVRTVLYEDVKKLVRPIMQLIWWLMLDSKQEIGGSKRNLTQGKKNMDNSKKDQLFLGLACLKELLKLSLPEDCPGDIIDVLVSSAPPNIEDMVDGSQLLDRNDTEPNTRSAHVLLSTLKKLYVKVLSQSLLQESEACVEKKLSRVQALLRRL</sequence>
<comment type="caution">
    <text evidence="6">The sequence shown here is derived from an EMBL/GenBank/DDBJ whole genome shotgun (WGS) entry which is preliminary data.</text>
</comment>
<dbReference type="InterPro" id="IPR029315">
    <property type="entry name" value="FANCI_S2"/>
</dbReference>